<organism evidence="2 3">
    <name type="scientific">Limimaricola pyoseonensis</name>
    <dbReference type="NCBI Taxonomy" id="521013"/>
    <lineage>
        <taxon>Bacteria</taxon>
        <taxon>Pseudomonadati</taxon>
        <taxon>Pseudomonadota</taxon>
        <taxon>Alphaproteobacteria</taxon>
        <taxon>Rhodobacterales</taxon>
        <taxon>Paracoccaceae</taxon>
        <taxon>Limimaricola</taxon>
    </lineage>
</organism>
<dbReference type="Proteomes" id="UP000198922">
    <property type="component" value="Unassembled WGS sequence"/>
</dbReference>
<name>A0A1G7KHM3_9RHOB</name>
<dbReference type="RefSeq" id="WP_165612655.1">
    <property type="nucleotide sequence ID" value="NZ_FNAT01000012.1"/>
</dbReference>
<accession>A0A1G7KHM3</accession>
<gene>
    <name evidence="2" type="ORF">SAMN04488567_0203</name>
</gene>
<dbReference type="AlphaFoldDB" id="A0A1G7KHM3"/>
<reference evidence="3" key="1">
    <citation type="submission" date="2016-10" db="EMBL/GenBank/DDBJ databases">
        <authorList>
            <person name="Varghese N."/>
            <person name="Submissions S."/>
        </authorList>
    </citation>
    <scope>NUCLEOTIDE SEQUENCE [LARGE SCALE GENOMIC DNA]</scope>
    <source>
        <strain evidence="3">DSM 21424</strain>
    </source>
</reference>
<feature type="domain" description="HTH DNA binding" evidence="1">
    <location>
        <begin position="274"/>
        <end position="320"/>
    </location>
</feature>
<evidence type="ECO:0000259" key="1">
    <source>
        <dbReference type="Pfam" id="PF11972"/>
    </source>
</evidence>
<dbReference type="EMBL" id="FNAT01000012">
    <property type="protein sequence ID" value="SDF36748.1"/>
    <property type="molecule type" value="Genomic_DNA"/>
</dbReference>
<evidence type="ECO:0000313" key="3">
    <source>
        <dbReference type="Proteomes" id="UP000198922"/>
    </source>
</evidence>
<dbReference type="InterPro" id="IPR021068">
    <property type="entry name" value="HTH_DNA-bd"/>
</dbReference>
<evidence type="ECO:0000313" key="2">
    <source>
        <dbReference type="EMBL" id="SDF36748.1"/>
    </source>
</evidence>
<dbReference type="Pfam" id="PF11972">
    <property type="entry name" value="HTH_13"/>
    <property type="match status" value="1"/>
</dbReference>
<proteinExistence type="predicted"/>
<protein>
    <submittedName>
        <fullName evidence="2">HTH DNA binding domain-containing protein</fullName>
    </submittedName>
</protein>
<keyword evidence="3" id="KW-1185">Reference proteome</keyword>
<sequence>MPHAPDPSRTTAQMLLRAEVLAARLEATARAEPELGQLWRAELALSEAVASAGLEGVRVSEAHLLPRVASNGGQAPEPGGAELALGLMRALKAPGDPLAEPVAVLRRFERLAGSAPDPEAERPDDAALAALFEGLRPGDMPILGAARVAAGYGRLTRRASPAVERLLFMAVEGRLRGTPGGPAPGADPLRGLSGRVDAGWICPPALALSHRRFRPWSPGGAAGLTALAEGLNGVLEAETGRIALSRDWLRRGLALAGTRRRSTRMADALRAFARSPVLSSGLLAEAIGVSRRGALNLIETLEAEGLLREITHRRSARIWAVPGIGARLAARPGQDAFARMRRAESDGYAAELERSFADLDRALARADRWSGSPEA</sequence>